<protein>
    <submittedName>
        <fullName evidence="1">Uncharacterized protein</fullName>
    </submittedName>
</protein>
<comment type="caution">
    <text evidence="1">The sequence shown here is derived from an EMBL/GenBank/DDBJ whole genome shotgun (WGS) entry which is preliminary data.</text>
</comment>
<sequence>MPSTECLWRRGVEARMDRELLKQDLVEVVGVGLPVWIEMPSLPAMGVQKGQVEFCDLPDNPKVGIRILTEGFTPQGKFVYLTVESGEFWPRSIRVDGGAIKQFA</sequence>
<reference evidence="1" key="1">
    <citation type="submission" date="2017-02" db="EMBL/GenBank/DDBJ databases">
        <title>Delving into the versatile metabolic prowess of the omnipresent phylum Bacteroidetes.</title>
        <authorList>
            <person name="Nobu M.K."/>
            <person name="Mei R."/>
            <person name="Narihiro T."/>
            <person name="Kuroda K."/>
            <person name="Liu W.-T."/>
        </authorList>
    </citation>
    <scope>NUCLEOTIDE SEQUENCE</scope>
    <source>
        <strain evidence="1">ADurb.Bin280</strain>
    </source>
</reference>
<dbReference type="Proteomes" id="UP000485367">
    <property type="component" value="Unassembled WGS sequence"/>
</dbReference>
<dbReference type="AlphaFoldDB" id="A0A1V5SF28"/>
<proteinExistence type="predicted"/>
<organism evidence="1">
    <name type="scientific">candidate division WS2 bacterium ADurb.Bin280</name>
    <dbReference type="NCBI Taxonomy" id="1852829"/>
    <lineage>
        <taxon>Bacteria</taxon>
        <taxon>candidate division WS2</taxon>
    </lineage>
</organism>
<gene>
    <name evidence="1" type="ORF">BWY43_00285</name>
</gene>
<name>A0A1V5SF28_9BACT</name>
<evidence type="ECO:0000313" key="1">
    <source>
        <dbReference type="EMBL" id="OQA52914.1"/>
    </source>
</evidence>
<dbReference type="EMBL" id="MWBO01000017">
    <property type="protein sequence ID" value="OQA52914.1"/>
    <property type="molecule type" value="Genomic_DNA"/>
</dbReference>
<accession>A0A1V5SF28</accession>